<evidence type="ECO:0000259" key="3">
    <source>
        <dbReference type="Pfam" id="PF13359"/>
    </source>
</evidence>
<organism evidence="4 5">
    <name type="scientific">Spongiactinospora gelatinilytica</name>
    <dbReference type="NCBI Taxonomy" id="2666298"/>
    <lineage>
        <taxon>Bacteria</taxon>
        <taxon>Bacillati</taxon>
        <taxon>Actinomycetota</taxon>
        <taxon>Actinomycetes</taxon>
        <taxon>Streptosporangiales</taxon>
        <taxon>Streptosporangiaceae</taxon>
        <taxon>Spongiactinospora</taxon>
    </lineage>
</organism>
<feature type="non-terminal residue" evidence="4">
    <location>
        <position position="1"/>
    </location>
</feature>
<name>A0A2W2FTE8_9ACTN</name>
<evidence type="ECO:0000256" key="1">
    <source>
        <dbReference type="ARBA" id="ARBA00001968"/>
    </source>
</evidence>
<evidence type="ECO:0000256" key="2">
    <source>
        <dbReference type="ARBA" id="ARBA00022723"/>
    </source>
</evidence>
<dbReference type="EMBL" id="POUA01000213">
    <property type="protein sequence ID" value="PZG38852.1"/>
    <property type="molecule type" value="Genomic_DNA"/>
</dbReference>
<accession>A0A2W2FTE8</accession>
<sequence>RLDQALRAARRAGYPYLIMDGTLIPIDRVAADRPYYSGKHKKLGMNIQVLAAPDGTPLWTSGSLPGSVHDLQAARIWGITRRLQSPDW</sequence>
<dbReference type="Proteomes" id="UP000248544">
    <property type="component" value="Unassembled WGS sequence"/>
</dbReference>
<reference evidence="4 5" key="1">
    <citation type="submission" date="2018-01" db="EMBL/GenBank/DDBJ databases">
        <title>Draft genome sequence of Sphaerisporangium sp. 7K107.</title>
        <authorList>
            <person name="Sahin N."/>
            <person name="Saygin H."/>
            <person name="Ay H."/>
        </authorList>
    </citation>
    <scope>NUCLEOTIDE SEQUENCE [LARGE SCALE GENOMIC DNA]</scope>
    <source>
        <strain evidence="4 5">7K107</strain>
    </source>
</reference>
<comment type="cofactor">
    <cofactor evidence="1">
        <name>a divalent metal cation</name>
        <dbReference type="ChEBI" id="CHEBI:60240"/>
    </cofactor>
</comment>
<gene>
    <name evidence="4" type="ORF">C1I98_24065</name>
</gene>
<evidence type="ECO:0000313" key="4">
    <source>
        <dbReference type="EMBL" id="PZG38852.1"/>
    </source>
</evidence>
<dbReference type="Pfam" id="PF13359">
    <property type="entry name" value="DDE_Tnp_4"/>
    <property type="match status" value="1"/>
</dbReference>
<keyword evidence="2" id="KW-0479">Metal-binding</keyword>
<dbReference type="InterPro" id="IPR027806">
    <property type="entry name" value="HARBI1_dom"/>
</dbReference>
<dbReference type="GO" id="GO:0046872">
    <property type="term" value="F:metal ion binding"/>
    <property type="evidence" value="ECO:0007669"/>
    <property type="project" value="UniProtKB-KW"/>
</dbReference>
<dbReference type="AlphaFoldDB" id="A0A2W2FTE8"/>
<protein>
    <submittedName>
        <fullName evidence="4">IS5/IS1182 family transposase</fullName>
    </submittedName>
</protein>
<comment type="caution">
    <text evidence="4">The sequence shown here is derived from an EMBL/GenBank/DDBJ whole genome shotgun (WGS) entry which is preliminary data.</text>
</comment>
<feature type="domain" description="DDE Tnp4" evidence="3">
    <location>
        <begin position="19"/>
        <end position="84"/>
    </location>
</feature>
<evidence type="ECO:0000313" key="5">
    <source>
        <dbReference type="Proteomes" id="UP000248544"/>
    </source>
</evidence>
<keyword evidence="5" id="KW-1185">Reference proteome</keyword>
<proteinExistence type="predicted"/>